<comment type="caution">
    <text evidence="2">The sequence shown here is derived from an EMBL/GenBank/DDBJ whole genome shotgun (WGS) entry which is preliminary data.</text>
</comment>
<organism evidence="2 3">
    <name type="scientific">Prorocentrum cordatum</name>
    <dbReference type="NCBI Taxonomy" id="2364126"/>
    <lineage>
        <taxon>Eukaryota</taxon>
        <taxon>Sar</taxon>
        <taxon>Alveolata</taxon>
        <taxon>Dinophyceae</taxon>
        <taxon>Prorocentrales</taxon>
        <taxon>Prorocentraceae</taxon>
        <taxon>Prorocentrum</taxon>
    </lineage>
</organism>
<feature type="region of interest" description="Disordered" evidence="1">
    <location>
        <begin position="209"/>
        <end position="228"/>
    </location>
</feature>
<reference evidence="2" key="1">
    <citation type="submission" date="2023-10" db="EMBL/GenBank/DDBJ databases">
        <authorList>
            <person name="Chen Y."/>
            <person name="Shah S."/>
            <person name="Dougan E. K."/>
            <person name="Thang M."/>
            <person name="Chan C."/>
        </authorList>
    </citation>
    <scope>NUCLEOTIDE SEQUENCE [LARGE SCALE GENOMIC DNA]</scope>
</reference>
<evidence type="ECO:0000256" key="1">
    <source>
        <dbReference type="SAM" id="MobiDB-lite"/>
    </source>
</evidence>
<evidence type="ECO:0000313" key="2">
    <source>
        <dbReference type="EMBL" id="CAK0853363.1"/>
    </source>
</evidence>
<proteinExistence type="predicted"/>
<accession>A0ABN9U3D6</accession>
<evidence type="ECO:0008006" key="4">
    <source>
        <dbReference type="Google" id="ProtNLM"/>
    </source>
</evidence>
<gene>
    <name evidence="2" type="ORF">PCOR1329_LOCUS44871</name>
</gene>
<protein>
    <recommendedName>
        <fullName evidence="4">Autophagy-related protein 2</fullName>
    </recommendedName>
</protein>
<evidence type="ECO:0000313" key="3">
    <source>
        <dbReference type="Proteomes" id="UP001189429"/>
    </source>
</evidence>
<name>A0ABN9U3D6_9DINO</name>
<dbReference type="EMBL" id="CAUYUJ010015393">
    <property type="protein sequence ID" value="CAK0853363.1"/>
    <property type="molecule type" value="Genomic_DNA"/>
</dbReference>
<keyword evidence="3" id="KW-1185">Reference proteome</keyword>
<dbReference type="Proteomes" id="UP001189429">
    <property type="component" value="Unassembled WGS sequence"/>
</dbReference>
<sequence>MAVPWDLLANLQGGLSSVPKIVENVSRIPSFAANRIEKAVFVVKTGVDMAAAIHGAASRAAERVSAGVANLSRGATSVAWSAGRTSEAIAGLPLSLSRVGVALVDVSGRPVRAAQLAGVLAAAAVEGLGRGAGGLQKRLGATAALPGRAARGVADGAAALGQAAAGTGRTVSGVADAVGQAAIPERLTEAARSAFIGSFMIGRRPAASRAAPGAELRGADPSPAAGSS</sequence>